<accession>A0A6G9XTN6</accession>
<dbReference type="Proteomes" id="UP000501705">
    <property type="component" value="Chromosome"/>
</dbReference>
<dbReference type="GO" id="GO:0006569">
    <property type="term" value="P:L-tryptophan catabolic process"/>
    <property type="evidence" value="ECO:0007669"/>
    <property type="project" value="UniProtKB-UniRule"/>
</dbReference>
<comment type="similarity">
    <text evidence="7">Belongs to the 3-HAO family.</text>
</comment>
<comment type="cofactor">
    <cofactor evidence="7">
        <name>Fe(2+)</name>
        <dbReference type="ChEBI" id="CHEBI:29033"/>
    </cofactor>
    <text evidence="7">Binds 2 Fe(2+) ions per subunit.</text>
</comment>
<organism evidence="8 9">
    <name type="scientific">Nocardia brasiliensis</name>
    <dbReference type="NCBI Taxonomy" id="37326"/>
    <lineage>
        <taxon>Bacteria</taxon>
        <taxon>Bacillati</taxon>
        <taxon>Actinomycetota</taxon>
        <taxon>Actinomycetes</taxon>
        <taxon>Mycobacteriales</taxon>
        <taxon>Nocardiaceae</taxon>
        <taxon>Nocardia</taxon>
    </lineage>
</organism>
<comment type="pathway">
    <text evidence="7">Cofactor biosynthesis; NAD(+) biosynthesis; quinolinate from L-kynurenine: step 3/3.</text>
</comment>
<feature type="binding site" evidence="7">
    <location>
        <position position="169"/>
    </location>
    <ligand>
        <name>Fe cation</name>
        <dbReference type="ChEBI" id="CHEBI:24875"/>
        <label>2</label>
    </ligand>
</feature>
<dbReference type="GO" id="GO:0000334">
    <property type="term" value="F:3-hydroxyanthranilate 3,4-dioxygenase activity"/>
    <property type="evidence" value="ECO:0007669"/>
    <property type="project" value="UniProtKB-UniRule"/>
</dbReference>
<dbReference type="PANTHER" id="PTHR15497:SF1">
    <property type="entry name" value="3-HYDROXYANTHRANILATE 3,4-DIOXYGENASE"/>
    <property type="match status" value="1"/>
</dbReference>
<feature type="binding site" evidence="7">
    <location>
        <position position="59"/>
    </location>
    <ligand>
        <name>substrate</name>
    </ligand>
</feature>
<evidence type="ECO:0000256" key="6">
    <source>
        <dbReference type="ARBA" id="ARBA00023004"/>
    </source>
</evidence>
<feature type="binding site" evidence="7">
    <location>
        <position position="129"/>
    </location>
    <ligand>
        <name>Fe cation</name>
        <dbReference type="ChEBI" id="CHEBI:24875"/>
        <label>2</label>
    </ligand>
</feature>
<evidence type="ECO:0000256" key="7">
    <source>
        <dbReference type="HAMAP-Rule" id="MF_00825"/>
    </source>
</evidence>
<dbReference type="NCBIfam" id="TIGR03037">
    <property type="entry name" value="anthran_nbaC"/>
    <property type="match status" value="1"/>
</dbReference>
<feature type="binding site" evidence="7">
    <location>
        <position position="59"/>
    </location>
    <ligand>
        <name>Fe cation</name>
        <dbReference type="ChEBI" id="CHEBI:24875"/>
        <label>1</label>
        <note>catalytic</note>
    </ligand>
</feature>
<feature type="binding site" evidence="7">
    <location>
        <position position="53"/>
    </location>
    <ligand>
        <name>Fe cation</name>
        <dbReference type="ChEBI" id="CHEBI:24875"/>
        <label>1</label>
        <note>catalytic</note>
    </ligand>
</feature>
<dbReference type="HAMAP" id="MF_00825">
    <property type="entry name" value="3_HAO"/>
    <property type="match status" value="1"/>
</dbReference>
<dbReference type="AlphaFoldDB" id="A0A6G9XTN6"/>
<dbReference type="EC" id="1.13.11.6" evidence="7"/>
<name>A0A6G9XTN6_NOCBR</name>
<feature type="binding site" evidence="7">
    <location>
        <position position="99"/>
    </location>
    <ligand>
        <name>Fe cation</name>
        <dbReference type="ChEBI" id="CHEBI:24875"/>
        <label>1</label>
        <note>catalytic</note>
    </ligand>
</feature>
<sequence length="188" mass="21333">MVSKRSLRSFNLQGWIDEHQHLLRPPVGNAQIWEDVDLMVTVVGGPNQRTDFHDDPVEEFFYQLEGNMVLRVIDEEGKPPVDIQIRKGDVFLAPAHLRHSPQRPEPGSIGLVVEFARPAGALDGFEWFCTNCYRLVHRTEVQLASIVRDLPPVFDAFYADEQVRTCAHCGHLHPGRHWPSGLEPVTVP</sequence>
<dbReference type="Pfam" id="PF06052">
    <property type="entry name" value="3-HAO"/>
    <property type="match status" value="1"/>
</dbReference>
<dbReference type="InterPro" id="IPR014710">
    <property type="entry name" value="RmlC-like_jellyroll"/>
</dbReference>
<proteinExistence type="inferred from homology"/>
<comment type="catalytic activity">
    <reaction evidence="7">
        <text>3-hydroxyanthranilate + O2 = (2Z,4Z)-2-amino-3-carboxymuconate 6-semialdehyde</text>
        <dbReference type="Rhea" id="RHEA:17953"/>
        <dbReference type="ChEBI" id="CHEBI:15379"/>
        <dbReference type="ChEBI" id="CHEBI:36559"/>
        <dbReference type="ChEBI" id="CHEBI:77612"/>
        <dbReference type="EC" id="1.13.11.6"/>
    </reaction>
</comment>
<dbReference type="Gene3D" id="2.60.120.10">
    <property type="entry name" value="Jelly Rolls"/>
    <property type="match status" value="1"/>
</dbReference>
<evidence type="ECO:0000256" key="5">
    <source>
        <dbReference type="ARBA" id="ARBA00023002"/>
    </source>
</evidence>
<dbReference type="RefSeq" id="WP_167463397.1">
    <property type="nucleotide sequence ID" value="NZ_CP046171.1"/>
</dbReference>
<feature type="binding site" evidence="7">
    <location>
        <position position="103"/>
    </location>
    <ligand>
        <name>substrate</name>
    </ligand>
</feature>
<evidence type="ECO:0000256" key="1">
    <source>
        <dbReference type="ARBA" id="ARBA00002752"/>
    </source>
</evidence>
<feature type="binding site" evidence="7">
    <location>
        <position position="166"/>
    </location>
    <ligand>
        <name>Fe cation</name>
        <dbReference type="ChEBI" id="CHEBI:24875"/>
        <label>2</label>
    </ligand>
</feature>
<evidence type="ECO:0000313" key="9">
    <source>
        <dbReference type="Proteomes" id="UP000501705"/>
    </source>
</evidence>
<feature type="binding site" evidence="7">
    <location>
        <position position="49"/>
    </location>
    <ligand>
        <name>O2</name>
        <dbReference type="ChEBI" id="CHEBI:15379"/>
    </ligand>
</feature>
<dbReference type="GO" id="GO:0043420">
    <property type="term" value="P:anthranilate metabolic process"/>
    <property type="evidence" value="ECO:0007669"/>
    <property type="project" value="UniProtKB-UniRule"/>
</dbReference>
<dbReference type="NCBIfam" id="NF009763">
    <property type="entry name" value="PRK13264.1"/>
    <property type="match status" value="1"/>
</dbReference>
<dbReference type="SUPFAM" id="SSF51182">
    <property type="entry name" value="RmlC-like cupins"/>
    <property type="match status" value="1"/>
</dbReference>
<protein>
    <recommendedName>
        <fullName evidence="7">3-hydroxyanthranilate 3,4-dioxygenase</fullName>
        <ecNumber evidence="7">1.13.11.6</ecNumber>
    </recommendedName>
    <alternativeName>
        <fullName evidence="7">3-hydroxyanthranilate oxygenase</fullName>
        <shortName evidence="7">3-HAO</shortName>
    </alternativeName>
    <alternativeName>
        <fullName evidence="7">3-hydroxyanthranilic acid dioxygenase</fullName>
        <shortName evidence="7">HAD</shortName>
    </alternativeName>
</protein>
<evidence type="ECO:0000313" key="8">
    <source>
        <dbReference type="EMBL" id="QIS04279.1"/>
    </source>
</evidence>
<keyword evidence="6 7" id="KW-0408">Iron</keyword>
<dbReference type="GO" id="GO:0019805">
    <property type="term" value="P:quinolinate biosynthetic process"/>
    <property type="evidence" value="ECO:0007669"/>
    <property type="project" value="UniProtKB-UniRule"/>
</dbReference>
<dbReference type="CDD" id="cd06123">
    <property type="entry name" value="cupin_HAO"/>
    <property type="match status" value="1"/>
</dbReference>
<evidence type="ECO:0000256" key="4">
    <source>
        <dbReference type="ARBA" id="ARBA00022964"/>
    </source>
</evidence>
<feature type="binding site" evidence="7">
    <location>
        <position position="132"/>
    </location>
    <ligand>
        <name>Fe cation</name>
        <dbReference type="ChEBI" id="CHEBI:24875"/>
        <label>2</label>
    </ligand>
</feature>
<keyword evidence="3 7" id="KW-0479">Metal-binding</keyword>
<evidence type="ECO:0000256" key="3">
    <source>
        <dbReference type="ARBA" id="ARBA00022723"/>
    </source>
</evidence>
<dbReference type="InterPro" id="IPR011051">
    <property type="entry name" value="RmlC_Cupin_sf"/>
</dbReference>
<keyword evidence="5 7" id="KW-0560">Oxidoreductase</keyword>
<dbReference type="UniPathway" id="UPA00253">
    <property type="reaction ID" value="UER00330"/>
</dbReference>
<dbReference type="EMBL" id="CP046171">
    <property type="protein sequence ID" value="QIS04279.1"/>
    <property type="molecule type" value="Genomic_DNA"/>
</dbReference>
<keyword evidence="4 7" id="KW-0223">Dioxygenase</keyword>
<evidence type="ECO:0000256" key="2">
    <source>
        <dbReference type="ARBA" id="ARBA00022642"/>
    </source>
</evidence>
<dbReference type="GO" id="GO:0009435">
    <property type="term" value="P:NAD+ biosynthetic process"/>
    <property type="evidence" value="ECO:0007669"/>
    <property type="project" value="UniProtKB-UniPathway"/>
</dbReference>
<keyword evidence="2 7" id="KW-0662">Pyridine nucleotide biosynthesis</keyword>
<reference evidence="8 9" key="1">
    <citation type="journal article" date="2019" name="ACS Chem. Biol.">
        <title>Identification and Mobilization of a Cryptic Antibiotic Biosynthesis Gene Locus from a Human-Pathogenic Nocardia Isolate.</title>
        <authorList>
            <person name="Herisse M."/>
            <person name="Ishida K."/>
            <person name="Porter J.L."/>
            <person name="Howden B."/>
            <person name="Hertweck C."/>
            <person name="Stinear T.P."/>
            <person name="Pidot S.J."/>
        </authorList>
    </citation>
    <scope>NUCLEOTIDE SEQUENCE [LARGE SCALE GENOMIC DNA]</scope>
    <source>
        <strain evidence="8 9">AUSMDU00024985</strain>
    </source>
</reference>
<dbReference type="GO" id="GO:0008198">
    <property type="term" value="F:ferrous iron binding"/>
    <property type="evidence" value="ECO:0007669"/>
    <property type="project" value="UniProtKB-UniRule"/>
</dbReference>
<comment type="function">
    <text evidence="1 7">Catalyzes the oxidative ring opening of 3-hydroxyanthranilate to 2-amino-3-carboxymuconate semialdehyde, which spontaneously cyclizes to quinolinate.</text>
</comment>
<dbReference type="PANTHER" id="PTHR15497">
    <property type="entry name" value="3-HYDROXYANTHRANILATE 3,4-DIOXYGENASE"/>
    <property type="match status" value="1"/>
</dbReference>
<feature type="binding site" evidence="7">
    <location>
        <position position="114"/>
    </location>
    <ligand>
        <name>substrate</name>
    </ligand>
</feature>
<gene>
    <name evidence="7" type="primary">nbaC</name>
    <name evidence="8" type="ORF">F5X71_19805</name>
</gene>
<dbReference type="InterPro" id="IPR010329">
    <property type="entry name" value="3hydroanth_dOase"/>
</dbReference>